<dbReference type="Gene3D" id="2.60.40.4060">
    <property type="entry name" value="Reeler domain"/>
    <property type="match status" value="1"/>
</dbReference>
<keyword evidence="6" id="KW-0732">Signal</keyword>
<feature type="transmembrane region" description="Helical" evidence="5">
    <location>
        <begin position="495"/>
        <end position="516"/>
    </location>
</feature>
<dbReference type="FunFam" id="2.60.40.4060:FF:000003">
    <property type="entry name" value="Ferric chelate reductase 1"/>
    <property type="match status" value="1"/>
</dbReference>
<dbReference type="InterPro" id="IPR002861">
    <property type="entry name" value="Reeler_dom"/>
</dbReference>
<evidence type="ECO:0000313" key="10">
    <source>
        <dbReference type="Proteomes" id="UP000257200"/>
    </source>
</evidence>
<evidence type="ECO:0000256" key="4">
    <source>
        <dbReference type="ARBA" id="ARBA00023004"/>
    </source>
</evidence>
<dbReference type="PROSITE" id="PS51019">
    <property type="entry name" value="REELIN"/>
    <property type="match status" value="1"/>
</dbReference>
<comment type="similarity">
    <text evidence="3">Belongs to the FRRS1 family.</text>
</comment>
<dbReference type="Pfam" id="PF02014">
    <property type="entry name" value="Reeler"/>
    <property type="match status" value="1"/>
</dbReference>
<proteinExistence type="inferred from homology"/>
<feature type="signal peptide" evidence="6">
    <location>
        <begin position="1"/>
        <end position="17"/>
    </location>
</feature>
<feature type="chain" id="PRO_5018688558" evidence="6">
    <location>
        <begin position="18"/>
        <end position="518"/>
    </location>
</feature>
<dbReference type="SMART" id="SM00664">
    <property type="entry name" value="DoH"/>
    <property type="match status" value="1"/>
</dbReference>
<dbReference type="STRING" id="80966.ENSAPOP00000000756"/>
<name>A0A3Q1EA14_9TELE</name>
<dbReference type="PROSITE" id="PS50836">
    <property type="entry name" value="DOMON"/>
    <property type="match status" value="1"/>
</dbReference>
<dbReference type="InterPro" id="IPR005018">
    <property type="entry name" value="DOMON_domain"/>
</dbReference>
<reference evidence="9" key="2">
    <citation type="submission" date="2025-09" db="UniProtKB">
        <authorList>
            <consortium name="Ensembl"/>
        </authorList>
    </citation>
    <scope>IDENTIFICATION</scope>
</reference>
<dbReference type="InterPro" id="IPR042307">
    <property type="entry name" value="Reeler_sf"/>
</dbReference>
<feature type="domain" description="Reelin" evidence="8">
    <location>
        <begin position="11"/>
        <end position="182"/>
    </location>
</feature>
<dbReference type="Proteomes" id="UP000257200">
    <property type="component" value="Unplaced"/>
</dbReference>
<dbReference type="AlphaFoldDB" id="A0A3Q1EA14"/>
<keyword evidence="5" id="KW-0472">Membrane</keyword>
<dbReference type="CDD" id="cd08544">
    <property type="entry name" value="Reeler"/>
    <property type="match status" value="1"/>
</dbReference>
<dbReference type="Ensembl" id="ENSAPOT00000016332.1">
    <property type="protein sequence ID" value="ENSAPOP00000000756.1"/>
    <property type="gene ID" value="ENSAPOG00000001989.1"/>
</dbReference>
<evidence type="ECO:0000259" key="8">
    <source>
        <dbReference type="PROSITE" id="PS51019"/>
    </source>
</evidence>
<evidence type="ECO:0000256" key="2">
    <source>
        <dbReference type="ARBA" id="ARBA00004141"/>
    </source>
</evidence>
<evidence type="ECO:0000256" key="3">
    <source>
        <dbReference type="ARBA" id="ARBA00009195"/>
    </source>
</evidence>
<keyword evidence="4" id="KW-0408">Iron</keyword>
<evidence type="ECO:0000256" key="1">
    <source>
        <dbReference type="ARBA" id="ARBA00001970"/>
    </source>
</evidence>
<evidence type="ECO:0000313" key="9">
    <source>
        <dbReference type="Ensembl" id="ENSAPOP00000000756.1"/>
    </source>
</evidence>
<dbReference type="InterPro" id="IPR051237">
    <property type="entry name" value="Ferric-chelate_Red/DefProt"/>
</dbReference>
<dbReference type="InParanoid" id="A0A3Q1EA14"/>
<evidence type="ECO:0000256" key="5">
    <source>
        <dbReference type="SAM" id="Phobius"/>
    </source>
</evidence>
<keyword evidence="5" id="KW-0812">Transmembrane</keyword>
<comment type="subcellular location">
    <subcellularLocation>
        <location evidence="2">Membrane</location>
        <topology evidence="2">Multi-pass membrane protein</topology>
    </subcellularLocation>
</comment>
<dbReference type="GO" id="GO:0016020">
    <property type="term" value="C:membrane"/>
    <property type="evidence" value="ECO:0007669"/>
    <property type="project" value="UniProtKB-SubCell"/>
</dbReference>
<evidence type="ECO:0000259" key="7">
    <source>
        <dbReference type="PROSITE" id="PS50836"/>
    </source>
</evidence>
<dbReference type="Pfam" id="PF03351">
    <property type="entry name" value="DOMON"/>
    <property type="match status" value="1"/>
</dbReference>
<comment type="cofactor">
    <cofactor evidence="1">
        <name>heme b</name>
        <dbReference type="ChEBI" id="CHEBI:60344"/>
    </cofactor>
</comment>
<organism evidence="9 10">
    <name type="scientific">Acanthochromis polyacanthus</name>
    <name type="common">spiny chromis</name>
    <dbReference type="NCBI Taxonomy" id="80966"/>
    <lineage>
        <taxon>Eukaryota</taxon>
        <taxon>Metazoa</taxon>
        <taxon>Chordata</taxon>
        <taxon>Craniata</taxon>
        <taxon>Vertebrata</taxon>
        <taxon>Euteleostomi</taxon>
        <taxon>Actinopterygii</taxon>
        <taxon>Neopterygii</taxon>
        <taxon>Teleostei</taxon>
        <taxon>Neoteleostei</taxon>
        <taxon>Acanthomorphata</taxon>
        <taxon>Ovalentaria</taxon>
        <taxon>Pomacentridae</taxon>
        <taxon>Acanthochromis</taxon>
    </lineage>
</organism>
<keyword evidence="5" id="KW-1133">Transmembrane helix</keyword>
<protein>
    <submittedName>
        <fullName evidence="9">Putative ferric-chelate reductase 1</fullName>
    </submittedName>
</protein>
<reference evidence="9" key="1">
    <citation type="submission" date="2025-08" db="UniProtKB">
        <authorList>
            <consortium name="Ensembl"/>
        </authorList>
    </citation>
    <scope>IDENTIFICATION</scope>
</reference>
<feature type="transmembrane region" description="Helical" evidence="5">
    <location>
        <begin position="468"/>
        <end position="489"/>
    </location>
</feature>
<keyword evidence="10" id="KW-1185">Reference proteome</keyword>
<dbReference type="PANTHER" id="PTHR45828">
    <property type="entry name" value="CYTOCHROME B561/FERRIC REDUCTASE TRANSMEMBRANE"/>
    <property type="match status" value="1"/>
</dbReference>
<feature type="domain" description="DOMON" evidence="7">
    <location>
        <begin position="214"/>
        <end position="326"/>
    </location>
</feature>
<dbReference type="PANTHER" id="PTHR45828:SF3">
    <property type="entry name" value="FERRIC-CHELATE REDUCTASE 1"/>
    <property type="match status" value="1"/>
</dbReference>
<accession>A0A3Q1EA14</accession>
<sequence>MLCSYFLLAVLTGCVHSVSGYSNGKVSVGCGGMIPQHGYEPSLDPPPYDLSVDTSTFSSGDRIIVASSNPTFFMGFLIEARDARKLNSPAVGFFTLTDPHESQLLQCGHTQGSAVSHRRSSRKTHIQVMWHAPKNPPSRVQFLVTVVQQYEMYWVRTAGPVVFLRGVTAAPSTAVPAQTTSPTALSTPFTSVGCGHNKSCLRDPVSCQPESDPYCFFLSFTTDGLGRNVMFELSGPAEGYVSFALSLDQWMGNDDVYLCVNNGDRVSINAAYISGRTPPELTTEETLWGKAWRLADGVIQCRFHRNSFQPNRFNFNQSYFLFLAHGSSRQGVIHRHDRQPLISSSQKVIAGHPEDLCGSRSPLLIKFHGVLMLTAWMWTTSTAIFIARHYKHLWPDTTLLGQMCVCVCVCVLTPSLCPPAHPSRSGSHPYIGCAVMTLSVIQPIMAILRPLEEQQHGKVKLQPFQLIFSLFLFCLVFLSFSNVIGSFQISKVKKMVLLVFLTGNTGFLAAFINAIASL</sequence>
<dbReference type="CDD" id="cd09628">
    <property type="entry name" value="DOMON_SDR_2_like"/>
    <property type="match status" value="1"/>
</dbReference>
<evidence type="ECO:0000256" key="6">
    <source>
        <dbReference type="SAM" id="SignalP"/>
    </source>
</evidence>
<dbReference type="GeneTree" id="ENSGT00940000157704"/>